<keyword evidence="3" id="KW-1185">Reference proteome</keyword>
<protein>
    <submittedName>
        <fullName evidence="2">Uncharacterized protein</fullName>
    </submittedName>
</protein>
<dbReference type="AlphaFoldDB" id="A0A0V1NAP5"/>
<dbReference type="EMBL" id="JYDO01000001">
    <property type="protein sequence ID" value="KRZ80917.1"/>
    <property type="molecule type" value="Genomic_DNA"/>
</dbReference>
<evidence type="ECO:0000313" key="3">
    <source>
        <dbReference type="Proteomes" id="UP000054843"/>
    </source>
</evidence>
<proteinExistence type="predicted"/>
<gene>
    <name evidence="2" type="ORF">T10_4673</name>
</gene>
<evidence type="ECO:0000313" key="2">
    <source>
        <dbReference type="EMBL" id="KRZ80917.1"/>
    </source>
</evidence>
<accession>A0A0V1NAP5</accession>
<evidence type="ECO:0000256" key="1">
    <source>
        <dbReference type="SAM" id="MobiDB-lite"/>
    </source>
</evidence>
<organism evidence="2 3">
    <name type="scientific">Trichinella papuae</name>
    <dbReference type="NCBI Taxonomy" id="268474"/>
    <lineage>
        <taxon>Eukaryota</taxon>
        <taxon>Metazoa</taxon>
        <taxon>Ecdysozoa</taxon>
        <taxon>Nematoda</taxon>
        <taxon>Enoplea</taxon>
        <taxon>Dorylaimia</taxon>
        <taxon>Trichinellida</taxon>
        <taxon>Trichinellidae</taxon>
        <taxon>Trichinella</taxon>
    </lineage>
</organism>
<dbReference type="Proteomes" id="UP000054843">
    <property type="component" value="Unassembled WGS sequence"/>
</dbReference>
<feature type="compositionally biased region" description="Basic and acidic residues" evidence="1">
    <location>
        <begin position="46"/>
        <end position="57"/>
    </location>
</feature>
<comment type="caution">
    <text evidence="2">The sequence shown here is derived from an EMBL/GenBank/DDBJ whole genome shotgun (WGS) entry which is preliminary data.</text>
</comment>
<sequence>MGTQCLNESLLRDICVRDYDRRPRPPQIQPTPTRAAKVKKLLIHRDQMDPKENHDYLGLHFTQPPDNENLRKKKEQSDKMKREQILRQEVKNCKRPCGWHPQMLKNICKKDRRWRKATPSVQMSVARHTTSSLILR</sequence>
<feature type="region of interest" description="Disordered" evidence="1">
    <location>
        <begin position="46"/>
        <end position="82"/>
    </location>
</feature>
<name>A0A0V1NAP5_9BILA</name>
<reference evidence="2 3" key="1">
    <citation type="submission" date="2015-01" db="EMBL/GenBank/DDBJ databases">
        <title>Evolution of Trichinella species and genotypes.</title>
        <authorList>
            <person name="Korhonen P.K."/>
            <person name="Edoardo P."/>
            <person name="Giuseppe L.R."/>
            <person name="Gasser R.B."/>
        </authorList>
    </citation>
    <scope>NUCLEOTIDE SEQUENCE [LARGE SCALE GENOMIC DNA]</scope>
    <source>
        <strain evidence="2">ISS1980</strain>
    </source>
</reference>